<evidence type="ECO:0000313" key="4">
    <source>
        <dbReference type="Proteomes" id="UP001174909"/>
    </source>
</evidence>
<dbReference type="Pfam" id="PF00855">
    <property type="entry name" value="PWWP"/>
    <property type="match status" value="1"/>
</dbReference>
<feature type="compositionally biased region" description="Acidic residues" evidence="1">
    <location>
        <begin position="301"/>
        <end position="312"/>
    </location>
</feature>
<dbReference type="EMBL" id="CASHTH010000268">
    <property type="protein sequence ID" value="CAI7996288.1"/>
    <property type="molecule type" value="Genomic_DNA"/>
</dbReference>
<evidence type="ECO:0000256" key="1">
    <source>
        <dbReference type="SAM" id="MobiDB-lite"/>
    </source>
</evidence>
<feature type="compositionally biased region" description="Acidic residues" evidence="1">
    <location>
        <begin position="111"/>
        <end position="125"/>
    </location>
</feature>
<sequence length="441" mass="50662">MALAGENAGDGRVSKNSEVTLTLGREREETPAGETTEEGRKEEPVSRMEFEQNKEGTDEPRQKKARVKEPKSAKVVKKLEKKREKEEKEEKKREKERGEEEEREGGKTMTTEEEESDPSSEDDDLPNYQTTSTTKVTINKLKEGDHIWMKWKTFPHWPALVVKGYPTKTKSKARARIIYFGDKPEHDPVTIKYAQRRKLARYVRGNEEYEKFMRAGRECGENAEYFLQSVQEAEAFITAKWNKELTGSALEMFKQICEKRPASMTPPAAWMEQSLSVRQLEPPTVSAFGFPLDPDLMDREKEEEEEEEEASDSEVSKSDSEEEEEENSVYSLEKVLQHFTKLKPTLIEIMSGATPSEYHTVYISGTAKQKQQLALCSKYGPCNKWTISKKMKLIRHLQKIAEESFNSSLFTYAGDVLLPEAMVRTISHFEGISEEEAQKRL</sequence>
<comment type="caution">
    <text evidence="3">The sequence shown here is derived from an EMBL/GenBank/DDBJ whole genome shotgun (WGS) entry which is preliminary data.</text>
</comment>
<feature type="compositionally biased region" description="Basic and acidic residues" evidence="1">
    <location>
        <begin position="37"/>
        <end position="106"/>
    </location>
</feature>
<dbReference type="InterPro" id="IPR000313">
    <property type="entry name" value="PWWP_dom"/>
</dbReference>
<gene>
    <name evidence="3" type="ORF">GBAR_LOCUS1846</name>
</gene>
<accession>A0AA35W3R0</accession>
<reference evidence="3" key="1">
    <citation type="submission" date="2023-03" db="EMBL/GenBank/DDBJ databases">
        <authorList>
            <person name="Steffen K."/>
            <person name="Cardenas P."/>
        </authorList>
    </citation>
    <scope>NUCLEOTIDE SEQUENCE</scope>
</reference>
<dbReference type="Gene3D" id="2.30.30.140">
    <property type="match status" value="1"/>
</dbReference>
<dbReference type="SUPFAM" id="SSF63748">
    <property type="entry name" value="Tudor/PWWP/MBT"/>
    <property type="match status" value="1"/>
</dbReference>
<proteinExistence type="predicted"/>
<keyword evidence="4" id="KW-1185">Reference proteome</keyword>
<organism evidence="3 4">
    <name type="scientific">Geodia barretti</name>
    <name type="common">Barrett's horny sponge</name>
    <dbReference type="NCBI Taxonomy" id="519541"/>
    <lineage>
        <taxon>Eukaryota</taxon>
        <taxon>Metazoa</taxon>
        <taxon>Porifera</taxon>
        <taxon>Demospongiae</taxon>
        <taxon>Heteroscleromorpha</taxon>
        <taxon>Tetractinellida</taxon>
        <taxon>Astrophorina</taxon>
        <taxon>Geodiidae</taxon>
        <taxon>Geodia</taxon>
    </lineage>
</organism>
<evidence type="ECO:0000259" key="2">
    <source>
        <dbReference type="PROSITE" id="PS50812"/>
    </source>
</evidence>
<feature type="domain" description="PWWP" evidence="2">
    <location>
        <begin position="143"/>
        <end position="205"/>
    </location>
</feature>
<dbReference type="AlphaFoldDB" id="A0AA35W3R0"/>
<evidence type="ECO:0000313" key="3">
    <source>
        <dbReference type="EMBL" id="CAI7996288.1"/>
    </source>
</evidence>
<protein>
    <recommendedName>
        <fullName evidence="2">PWWP domain-containing protein</fullName>
    </recommendedName>
</protein>
<name>A0AA35W3R0_GEOBA</name>
<dbReference type="Proteomes" id="UP001174909">
    <property type="component" value="Unassembled WGS sequence"/>
</dbReference>
<dbReference type="PROSITE" id="PS50812">
    <property type="entry name" value="PWWP"/>
    <property type="match status" value="1"/>
</dbReference>
<feature type="region of interest" description="Disordered" evidence="1">
    <location>
        <begin position="299"/>
        <end position="329"/>
    </location>
</feature>
<feature type="region of interest" description="Disordered" evidence="1">
    <location>
        <begin position="1"/>
        <end position="131"/>
    </location>
</feature>